<gene>
    <name evidence="1" type="ORF">PCAR00345_LOCUS3934</name>
</gene>
<accession>A0A7S4B297</accession>
<protein>
    <submittedName>
        <fullName evidence="1">Uncharacterized protein</fullName>
    </submittedName>
</protein>
<sequence>MTVFSAEETSAEFPRLFCCEALTGARLVGFNVTGSLCGTANPKLSVDSSMSVLLSPIALGAFGLGLCWEHHGATRNSLGPAGTAPRSSDAGLTPLNVRAAAREPGLEWAVVGRGLACHAFTPPSCDGGEDVEPPRKCL</sequence>
<organism evidence="1">
    <name type="scientific">Chrysotila carterae</name>
    <name type="common">Marine alga</name>
    <name type="synonym">Syracosphaera carterae</name>
    <dbReference type="NCBI Taxonomy" id="13221"/>
    <lineage>
        <taxon>Eukaryota</taxon>
        <taxon>Haptista</taxon>
        <taxon>Haptophyta</taxon>
        <taxon>Prymnesiophyceae</taxon>
        <taxon>Isochrysidales</taxon>
        <taxon>Isochrysidaceae</taxon>
        <taxon>Chrysotila</taxon>
    </lineage>
</organism>
<dbReference type="EMBL" id="HBIZ01006889">
    <property type="protein sequence ID" value="CAE0751349.1"/>
    <property type="molecule type" value="Transcribed_RNA"/>
</dbReference>
<dbReference type="AlphaFoldDB" id="A0A7S4B297"/>
<proteinExistence type="predicted"/>
<reference evidence="1" key="1">
    <citation type="submission" date="2021-01" db="EMBL/GenBank/DDBJ databases">
        <authorList>
            <person name="Corre E."/>
            <person name="Pelletier E."/>
            <person name="Niang G."/>
            <person name="Scheremetjew M."/>
            <person name="Finn R."/>
            <person name="Kale V."/>
            <person name="Holt S."/>
            <person name="Cochrane G."/>
            <person name="Meng A."/>
            <person name="Brown T."/>
            <person name="Cohen L."/>
        </authorList>
    </citation>
    <scope>NUCLEOTIDE SEQUENCE</scope>
    <source>
        <strain evidence="1">CCMP645</strain>
    </source>
</reference>
<name>A0A7S4B297_CHRCT</name>
<evidence type="ECO:0000313" key="1">
    <source>
        <dbReference type="EMBL" id="CAE0751349.1"/>
    </source>
</evidence>